<dbReference type="InterPro" id="IPR003439">
    <property type="entry name" value="ABC_transporter-like_ATP-bd"/>
</dbReference>
<comment type="similarity">
    <text evidence="2">Belongs to the ABC transporter superfamily.</text>
</comment>
<dbReference type="FunFam" id="3.40.50.300:FF:000016">
    <property type="entry name" value="Oligopeptide ABC transporter ATP-binding component"/>
    <property type="match status" value="1"/>
</dbReference>
<sequence length="328" mass="34517">MTDAPALEMRDVHLTYRTDAGPVPAVRGVDLSVAGGEVVGIAGESGCGKSSLVSTALRLYPKSAQVSGEVLLGGEDVLRMRWARLRAARWGEASVVFQGALHSLNPIQRIGKQLAEPIALHDRSATSAGTQKKIAGLLTAVGLPTRLARAYPHQLSGGQKQRVLIALALTCDPQVLIADEPTTALDVMVQAQILELLTGLARDRSMAVLIISHDLSVLATTCDRVAVMYAGRMIEHGPARVVFESPQHPYTRSLAKAFPTIGDPASRYAPSGLPGDPPFPGELPSGCPFHPRCPDARPVCPTVDVGLIPAGPGRAAACVLVDSSLTRT</sequence>
<evidence type="ECO:0000256" key="6">
    <source>
        <dbReference type="ARBA" id="ARBA00022840"/>
    </source>
</evidence>
<name>A0A6J4LW50_9ACTN</name>
<organism evidence="9">
    <name type="scientific">uncultured Nocardioidaceae bacterium</name>
    <dbReference type="NCBI Taxonomy" id="253824"/>
    <lineage>
        <taxon>Bacteria</taxon>
        <taxon>Bacillati</taxon>
        <taxon>Actinomycetota</taxon>
        <taxon>Actinomycetes</taxon>
        <taxon>Propionibacteriales</taxon>
        <taxon>Nocardioidaceae</taxon>
        <taxon>environmental samples</taxon>
    </lineage>
</organism>
<dbReference type="GO" id="GO:0005886">
    <property type="term" value="C:plasma membrane"/>
    <property type="evidence" value="ECO:0007669"/>
    <property type="project" value="UniProtKB-SubCell"/>
</dbReference>
<feature type="domain" description="ABC transporter" evidence="8">
    <location>
        <begin position="7"/>
        <end position="255"/>
    </location>
</feature>
<dbReference type="PROSITE" id="PS00211">
    <property type="entry name" value="ABC_TRANSPORTER_1"/>
    <property type="match status" value="1"/>
</dbReference>
<dbReference type="PANTHER" id="PTHR43297">
    <property type="entry name" value="OLIGOPEPTIDE TRANSPORT ATP-BINDING PROTEIN APPD"/>
    <property type="match status" value="1"/>
</dbReference>
<dbReference type="EMBL" id="CADCUG010000108">
    <property type="protein sequence ID" value="CAA9343904.1"/>
    <property type="molecule type" value="Genomic_DNA"/>
</dbReference>
<keyword evidence="4" id="KW-1003">Cell membrane</keyword>
<dbReference type="PROSITE" id="PS50893">
    <property type="entry name" value="ABC_TRANSPORTER_2"/>
    <property type="match status" value="1"/>
</dbReference>
<evidence type="ECO:0000313" key="9">
    <source>
        <dbReference type="EMBL" id="CAA9343904.1"/>
    </source>
</evidence>
<reference evidence="9" key="1">
    <citation type="submission" date="2020-02" db="EMBL/GenBank/DDBJ databases">
        <authorList>
            <person name="Meier V. D."/>
        </authorList>
    </citation>
    <scope>NUCLEOTIDE SEQUENCE</scope>
    <source>
        <strain evidence="9">AVDCRST_MAG29</strain>
    </source>
</reference>
<evidence type="ECO:0000256" key="7">
    <source>
        <dbReference type="ARBA" id="ARBA00023136"/>
    </source>
</evidence>
<evidence type="ECO:0000256" key="3">
    <source>
        <dbReference type="ARBA" id="ARBA00022448"/>
    </source>
</evidence>
<dbReference type="PANTHER" id="PTHR43297:SF2">
    <property type="entry name" value="DIPEPTIDE TRANSPORT ATP-BINDING PROTEIN DPPD"/>
    <property type="match status" value="1"/>
</dbReference>
<dbReference type="NCBIfam" id="TIGR01727">
    <property type="entry name" value="oligo_HPY"/>
    <property type="match status" value="1"/>
</dbReference>
<keyword evidence="6" id="KW-0067">ATP-binding</keyword>
<gene>
    <name evidence="9" type="ORF">AVDCRST_MAG29-1749</name>
</gene>
<dbReference type="InterPro" id="IPR050388">
    <property type="entry name" value="ABC_Ni/Peptide_Import"/>
</dbReference>
<dbReference type="GO" id="GO:0016887">
    <property type="term" value="F:ATP hydrolysis activity"/>
    <property type="evidence" value="ECO:0007669"/>
    <property type="project" value="InterPro"/>
</dbReference>
<dbReference type="InterPro" id="IPR017871">
    <property type="entry name" value="ABC_transporter-like_CS"/>
</dbReference>
<dbReference type="Pfam" id="PF00005">
    <property type="entry name" value="ABC_tran"/>
    <property type="match status" value="1"/>
</dbReference>
<proteinExistence type="inferred from homology"/>
<dbReference type="AlphaFoldDB" id="A0A6J4LW50"/>
<evidence type="ECO:0000256" key="2">
    <source>
        <dbReference type="ARBA" id="ARBA00005417"/>
    </source>
</evidence>
<comment type="subcellular location">
    <subcellularLocation>
        <location evidence="1">Cell membrane</location>
        <topology evidence="1">Peripheral membrane protein</topology>
    </subcellularLocation>
</comment>
<protein>
    <submittedName>
        <fullName evidence="9">Oligopeptide transport system permease protein OppB</fullName>
    </submittedName>
</protein>
<dbReference type="InterPro" id="IPR027417">
    <property type="entry name" value="P-loop_NTPase"/>
</dbReference>
<keyword evidence="5" id="KW-0547">Nucleotide-binding</keyword>
<keyword evidence="3" id="KW-0813">Transport</keyword>
<keyword evidence="7" id="KW-0472">Membrane</keyword>
<dbReference type="InterPro" id="IPR013563">
    <property type="entry name" value="Oligopep_ABC_C"/>
</dbReference>
<dbReference type="Pfam" id="PF08352">
    <property type="entry name" value="oligo_HPY"/>
    <property type="match status" value="1"/>
</dbReference>
<dbReference type="SMART" id="SM00382">
    <property type="entry name" value="AAA"/>
    <property type="match status" value="1"/>
</dbReference>
<dbReference type="SUPFAM" id="SSF52540">
    <property type="entry name" value="P-loop containing nucleoside triphosphate hydrolases"/>
    <property type="match status" value="1"/>
</dbReference>
<dbReference type="Gene3D" id="3.40.50.300">
    <property type="entry name" value="P-loop containing nucleotide triphosphate hydrolases"/>
    <property type="match status" value="1"/>
</dbReference>
<evidence type="ECO:0000256" key="5">
    <source>
        <dbReference type="ARBA" id="ARBA00022741"/>
    </source>
</evidence>
<evidence type="ECO:0000256" key="1">
    <source>
        <dbReference type="ARBA" id="ARBA00004202"/>
    </source>
</evidence>
<accession>A0A6J4LW50</accession>
<dbReference type="InterPro" id="IPR003593">
    <property type="entry name" value="AAA+_ATPase"/>
</dbReference>
<dbReference type="CDD" id="cd03257">
    <property type="entry name" value="ABC_NikE_OppD_transporters"/>
    <property type="match status" value="1"/>
</dbReference>
<evidence type="ECO:0000256" key="4">
    <source>
        <dbReference type="ARBA" id="ARBA00022475"/>
    </source>
</evidence>
<dbReference type="GO" id="GO:0015833">
    <property type="term" value="P:peptide transport"/>
    <property type="evidence" value="ECO:0007669"/>
    <property type="project" value="InterPro"/>
</dbReference>
<evidence type="ECO:0000259" key="8">
    <source>
        <dbReference type="PROSITE" id="PS50893"/>
    </source>
</evidence>
<dbReference type="GO" id="GO:0005524">
    <property type="term" value="F:ATP binding"/>
    <property type="evidence" value="ECO:0007669"/>
    <property type="project" value="UniProtKB-KW"/>
</dbReference>